<feature type="non-terminal residue" evidence="9">
    <location>
        <position position="1"/>
    </location>
</feature>
<comment type="caution">
    <text evidence="9">The sequence shown here is derived from an EMBL/GenBank/DDBJ whole genome shotgun (WGS) entry which is preliminary data.</text>
</comment>
<dbReference type="SUPFAM" id="SSF57535">
    <property type="entry name" value="Complement control module/SCR domain"/>
    <property type="match status" value="2"/>
</dbReference>
<dbReference type="FunFam" id="2.10.70.10:FF:000014">
    <property type="entry name" value="Membrane cofactor protein"/>
    <property type="match status" value="2"/>
</dbReference>
<reference evidence="9 10" key="1">
    <citation type="submission" date="2019-09" db="EMBL/GenBank/DDBJ databases">
        <title>Bird 10,000 Genomes (B10K) Project - Family phase.</title>
        <authorList>
            <person name="Zhang G."/>
        </authorList>
    </citation>
    <scope>NUCLEOTIDE SEQUENCE [LARGE SCALE GENOMIC DNA]</scope>
    <source>
        <strain evidence="9">B10K-DU-001-37</strain>
        <tissue evidence="9">Muscle</tissue>
    </source>
</reference>
<feature type="signal peptide" evidence="7">
    <location>
        <begin position="1"/>
        <end position="22"/>
    </location>
</feature>
<feature type="non-terminal residue" evidence="9">
    <location>
        <position position="147"/>
    </location>
</feature>
<dbReference type="InterPro" id="IPR051277">
    <property type="entry name" value="SEZ6_CSMD_C4BPB_Regulators"/>
</dbReference>
<organism evidence="9 10">
    <name type="scientific">Tyrannus savana</name>
    <name type="common">Fork-tailed flycatcher</name>
    <name type="synonym">Muscivora tyrannus</name>
    <dbReference type="NCBI Taxonomy" id="137541"/>
    <lineage>
        <taxon>Eukaryota</taxon>
        <taxon>Metazoa</taxon>
        <taxon>Chordata</taxon>
        <taxon>Craniata</taxon>
        <taxon>Vertebrata</taxon>
        <taxon>Euteleostomi</taxon>
        <taxon>Archelosauria</taxon>
        <taxon>Archosauria</taxon>
        <taxon>Dinosauria</taxon>
        <taxon>Saurischia</taxon>
        <taxon>Theropoda</taxon>
        <taxon>Coelurosauria</taxon>
        <taxon>Aves</taxon>
        <taxon>Neognathae</taxon>
        <taxon>Neoaves</taxon>
        <taxon>Telluraves</taxon>
        <taxon>Australaves</taxon>
        <taxon>Passeriformes</taxon>
        <taxon>Tyrannidae</taxon>
        <taxon>Tyrannus</taxon>
    </lineage>
</organism>
<evidence type="ECO:0000259" key="8">
    <source>
        <dbReference type="PROSITE" id="PS50923"/>
    </source>
</evidence>
<dbReference type="InterPro" id="IPR035976">
    <property type="entry name" value="Sushi/SCR/CCP_sf"/>
</dbReference>
<evidence type="ECO:0000256" key="3">
    <source>
        <dbReference type="ARBA" id="ARBA00022737"/>
    </source>
</evidence>
<gene>
    <name evidence="9" type="primary">Zp3r</name>
    <name evidence="9" type="ORF">TYRSAV_R15115</name>
</gene>
<dbReference type="PANTHER" id="PTHR45656:SF4">
    <property type="entry name" value="PROTEIN CBR-CLEC-78"/>
    <property type="match status" value="1"/>
</dbReference>
<evidence type="ECO:0000256" key="2">
    <source>
        <dbReference type="ARBA" id="ARBA00022729"/>
    </source>
</evidence>
<protein>
    <submittedName>
        <fullName evidence="9">ZP3R protein</fullName>
    </submittedName>
</protein>
<dbReference type="Gene3D" id="2.10.70.10">
    <property type="entry name" value="Complement Module, domain 1"/>
    <property type="match status" value="2"/>
</dbReference>
<feature type="disulfide bond" evidence="5">
    <location>
        <begin position="87"/>
        <end position="130"/>
    </location>
</feature>
<feature type="disulfide bond" evidence="5">
    <location>
        <begin position="22"/>
        <end position="65"/>
    </location>
</feature>
<feature type="domain" description="Sushi" evidence="8">
    <location>
        <begin position="20"/>
        <end position="84"/>
    </location>
</feature>
<keyword evidence="2 7" id="KW-0732">Signal</keyword>
<dbReference type="Proteomes" id="UP000537779">
    <property type="component" value="Unassembled WGS sequence"/>
</dbReference>
<keyword evidence="3" id="KW-0677">Repeat</keyword>
<proteinExistence type="predicted"/>
<name>A0A7L0X7K0_TYRSA</name>
<keyword evidence="4 5" id="KW-1015">Disulfide bond</keyword>
<evidence type="ECO:0000313" key="9">
    <source>
        <dbReference type="EMBL" id="NXL99127.1"/>
    </source>
</evidence>
<keyword evidence="10" id="KW-1185">Reference proteome</keyword>
<keyword evidence="1 5" id="KW-0768">Sushi</keyword>
<accession>A0A7L0X7K0</accession>
<dbReference type="PROSITE" id="PS50923">
    <property type="entry name" value="SUSHI"/>
    <property type="match status" value="2"/>
</dbReference>
<dbReference type="EMBL" id="VXAW01002735">
    <property type="protein sequence ID" value="NXL99127.1"/>
    <property type="molecule type" value="Genomic_DNA"/>
</dbReference>
<comment type="caution">
    <text evidence="5">Lacks conserved residue(s) required for the propagation of feature annotation.</text>
</comment>
<evidence type="ECO:0000256" key="5">
    <source>
        <dbReference type="PROSITE-ProRule" id="PRU00302"/>
    </source>
</evidence>
<dbReference type="AlphaFoldDB" id="A0A7L0X7K0"/>
<evidence type="ECO:0000313" key="10">
    <source>
        <dbReference type="Proteomes" id="UP000537779"/>
    </source>
</evidence>
<evidence type="ECO:0000256" key="7">
    <source>
        <dbReference type="SAM" id="SignalP"/>
    </source>
</evidence>
<feature type="region of interest" description="Disordered" evidence="6">
    <location>
        <begin position="86"/>
        <end position="107"/>
    </location>
</feature>
<dbReference type="Pfam" id="PF00084">
    <property type="entry name" value="Sushi"/>
    <property type="match status" value="2"/>
</dbReference>
<evidence type="ECO:0000256" key="1">
    <source>
        <dbReference type="ARBA" id="ARBA00022659"/>
    </source>
</evidence>
<dbReference type="CDD" id="cd00033">
    <property type="entry name" value="CCP"/>
    <property type="match status" value="2"/>
</dbReference>
<evidence type="ECO:0000256" key="4">
    <source>
        <dbReference type="ARBA" id="ARBA00023157"/>
    </source>
</evidence>
<dbReference type="PANTHER" id="PTHR45656">
    <property type="entry name" value="PROTEIN CBR-CLEC-78"/>
    <property type="match status" value="1"/>
</dbReference>
<dbReference type="InterPro" id="IPR000436">
    <property type="entry name" value="Sushi_SCR_CCP_dom"/>
</dbReference>
<sequence length="147" mass="15245">LQTLGAAAVLRVPLCLPAGIVCAPPPAIPHGTHSGHSRDTFSYGDVVTYTCDSGHSLAGDPSILCTSSDGEHGVWSRPVPRCQEVKCPPPPSIPNGKHSGQPSDTHLPGSAVQYSCSEGFSLLGNASILCTASGTWSRPRPRCEGVF</sequence>
<feature type="domain" description="Sushi" evidence="8">
    <location>
        <begin position="85"/>
        <end position="145"/>
    </location>
</feature>
<dbReference type="SMART" id="SM00032">
    <property type="entry name" value="CCP"/>
    <property type="match status" value="2"/>
</dbReference>
<evidence type="ECO:0000256" key="6">
    <source>
        <dbReference type="SAM" id="MobiDB-lite"/>
    </source>
</evidence>
<feature type="disulfide bond" evidence="5">
    <location>
        <begin position="116"/>
        <end position="143"/>
    </location>
</feature>
<feature type="chain" id="PRO_5029512984" evidence="7">
    <location>
        <begin position="23"/>
        <end position="147"/>
    </location>
</feature>